<dbReference type="GO" id="GO:0005886">
    <property type="term" value="C:plasma membrane"/>
    <property type="evidence" value="ECO:0007669"/>
    <property type="project" value="UniProtKB-SubCell"/>
</dbReference>
<dbReference type="GO" id="GO:0044781">
    <property type="term" value="P:bacterial-type flagellum organization"/>
    <property type="evidence" value="ECO:0007669"/>
    <property type="project" value="UniProtKB-KW"/>
</dbReference>
<evidence type="ECO:0000256" key="10">
    <source>
        <dbReference type="ARBA" id="ARBA00023225"/>
    </source>
</evidence>
<keyword evidence="10" id="KW-1006">Bacterial flagellum protein export</keyword>
<dbReference type="InterPro" id="IPR012823">
    <property type="entry name" value="Flagell_FliJ"/>
</dbReference>
<evidence type="ECO:0000256" key="1">
    <source>
        <dbReference type="ARBA" id="ARBA00004413"/>
    </source>
</evidence>
<evidence type="ECO:0000256" key="11">
    <source>
        <dbReference type="SAM" id="Coils"/>
    </source>
</evidence>
<dbReference type="Gene3D" id="1.10.287.1700">
    <property type="match status" value="1"/>
</dbReference>
<keyword evidence="6" id="KW-0145">Chemotaxis</keyword>
<dbReference type="Proteomes" id="UP000306585">
    <property type="component" value="Unassembled WGS sequence"/>
</dbReference>
<evidence type="ECO:0000256" key="7">
    <source>
        <dbReference type="ARBA" id="ARBA00022795"/>
    </source>
</evidence>
<keyword evidence="14" id="KW-1185">Reference proteome</keyword>
<evidence type="ECO:0000256" key="3">
    <source>
        <dbReference type="ARBA" id="ARBA00020392"/>
    </source>
</evidence>
<protein>
    <recommendedName>
        <fullName evidence="3">Flagellar FliJ protein</fullName>
    </recommendedName>
</protein>
<keyword evidence="4" id="KW-0813">Transport</keyword>
<sequence length="141" mass="16398">MVQLSEQERNAVEAELAELNRQSQQLRGQQQHANQHITQLHRQRDQIMKQGNTASLLQAFNASLIEQQHVISIINNNIYQLEQQKQTILSRLKEACKTHHAYETVHHQEEHRQQRQMEMSSQRQLDDLIASRASARAASES</sequence>
<keyword evidence="8" id="KW-0653">Protein transport</keyword>
<dbReference type="GO" id="GO:0071973">
    <property type="term" value="P:bacterial-type flagellum-dependent cell motility"/>
    <property type="evidence" value="ECO:0007669"/>
    <property type="project" value="InterPro"/>
</dbReference>
<keyword evidence="9" id="KW-0472">Membrane</keyword>
<evidence type="ECO:0000256" key="9">
    <source>
        <dbReference type="ARBA" id="ARBA00023136"/>
    </source>
</evidence>
<evidence type="ECO:0000313" key="14">
    <source>
        <dbReference type="Proteomes" id="UP000306585"/>
    </source>
</evidence>
<organism evidence="13 14">
    <name type="scientific">Mariprofundus erugo</name>
    <dbReference type="NCBI Taxonomy" id="2528639"/>
    <lineage>
        <taxon>Bacteria</taxon>
        <taxon>Pseudomonadati</taxon>
        <taxon>Pseudomonadota</taxon>
        <taxon>Candidatius Mariprofundia</taxon>
        <taxon>Mariprofundales</taxon>
        <taxon>Mariprofundaceae</taxon>
        <taxon>Mariprofundus</taxon>
    </lineage>
</organism>
<comment type="similarity">
    <text evidence="2">Belongs to the FliJ family.</text>
</comment>
<evidence type="ECO:0000256" key="6">
    <source>
        <dbReference type="ARBA" id="ARBA00022500"/>
    </source>
</evidence>
<reference evidence="13 14" key="1">
    <citation type="journal article" date="2019" name="Appl. Environ. Microbiol.">
        <title>Environmental Evidence and Genomic Insight of Iron-oxidizing Bacteria Preference Towards More Corrosion Resistant Stainless Steel at Higher Salinities.</title>
        <authorList>
            <person name="Garrison C.E."/>
            <person name="Price K.A."/>
            <person name="Field E.K."/>
        </authorList>
    </citation>
    <scope>NUCLEOTIDE SEQUENCE [LARGE SCALE GENOMIC DNA]</scope>
    <source>
        <strain evidence="13 14">P3</strain>
    </source>
</reference>
<evidence type="ECO:0000256" key="2">
    <source>
        <dbReference type="ARBA" id="ARBA00010004"/>
    </source>
</evidence>
<name>A0A5R9GUX7_9PROT</name>
<feature type="coiled-coil region" evidence="11">
    <location>
        <begin position="2"/>
        <end position="36"/>
    </location>
</feature>
<dbReference type="AlphaFoldDB" id="A0A5R9GUX7"/>
<evidence type="ECO:0000256" key="5">
    <source>
        <dbReference type="ARBA" id="ARBA00022475"/>
    </source>
</evidence>
<feature type="region of interest" description="Disordered" evidence="12">
    <location>
        <begin position="104"/>
        <end position="124"/>
    </location>
</feature>
<proteinExistence type="inferred from homology"/>
<dbReference type="GO" id="GO:0006935">
    <property type="term" value="P:chemotaxis"/>
    <property type="evidence" value="ECO:0007669"/>
    <property type="project" value="UniProtKB-KW"/>
</dbReference>
<evidence type="ECO:0000256" key="8">
    <source>
        <dbReference type="ARBA" id="ARBA00022927"/>
    </source>
</evidence>
<dbReference type="GO" id="GO:0009288">
    <property type="term" value="C:bacterial-type flagellum"/>
    <property type="evidence" value="ECO:0007669"/>
    <property type="project" value="InterPro"/>
</dbReference>
<feature type="compositionally biased region" description="Basic and acidic residues" evidence="12">
    <location>
        <begin position="104"/>
        <end position="115"/>
    </location>
</feature>
<keyword evidence="11" id="KW-0175">Coiled coil</keyword>
<evidence type="ECO:0000256" key="12">
    <source>
        <dbReference type="SAM" id="MobiDB-lite"/>
    </source>
</evidence>
<accession>A0A5R9GUX7</accession>
<evidence type="ECO:0000313" key="13">
    <source>
        <dbReference type="EMBL" id="TLS69258.1"/>
    </source>
</evidence>
<keyword evidence="7" id="KW-1005">Bacterial flagellum biogenesis</keyword>
<comment type="subcellular location">
    <subcellularLocation>
        <location evidence="1">Cell membrane</location>
        <topology evidence="1">Peripheral membrane protein</topology>
        <orientation evidence="1">Cytoplasmic side</orientation>
    </subcellularLocation>
</comment>
<dbReference type="Pfam" id="PF02050">
    <property type="entry name" value="FliJ"/>
    <property type="match status" value="1"/>
</dbReference>
<evidence type="ECO:0000256" key="4">
    <source>
        <dbReference type="ARBA" id="ARBA00022448"/>
    </source>
</evidence>
<keyword evidence="5" id="KW-1003">Cell membrane</keyword>
<dbReference type="InterPro" id="IPR053716">
    <property type="entry name" value="Flag_assembly_chemotaxis_eff"/>
</dbReference>
<comment type="caution">
    <text evidence="13">The sequence shown here is derived from an EMBL/GenBank/DDBJ whole genome shotgun (WGS) entry which is preliminary data.</text>
</comment>
<dbReference type="GO" id="GO:0015031">
    <property type="term" value="P:protein transport"/>
    <property type="evidence" value="ECO:0007669"/>
    <property type="project" value="UniProtKB-KW"/>
</dbReference>
<dbReference type="OrthoDB" id="9994774at2"/>
<dbReference type="EMBL" id="VBRY01000001">
    <property type="protein sequence ID" value="TLS69258.1"/>
    <property type="molecule type" value="Genomic_DNA"/>
</dbReference>
<gene>
    <name evidence="13" type="ORF">FEF65_00145</name>
</gene>